<accession>A0A833YZD4</accession>
<evidence type="ECO:0000313" key="3">
    <source>
        <dbReference type="Proteomes" id="UP000664940"/>
    </source>
</evidence>
<dbReference type="EMBL" id="JABVXQ010000013">
    <property type="protein sequence ID" value="KAF6081781.1"/>
    <property type="molecule type" value="Genomic_DNA"/>
</dbReference>
<gene>
    <name evidence="2" type="ORF">HJG60_008800</name>
</gene>
<feature type="compositionally biased region" description="Basic and acidic residues" evidence="1">
    <location>
        <begin position="151"/>
        <end position="162"/>
    </location>
</feature>
<dbReference type="Proteomes" id="UP000664940">
    <property type="component" value="Unassembled WGS sequence"/>
</dbReference>
<dbReference type="AlphaFoldDB" id="A0A833YZD4"/>
<sequence length="205" mass="21824">MSKQLLGELNSTGCDQTVPGEVTSGPGSEGCGGASRGEPGAESLGLGSGKLGPRTRESPSAWGGGGRCRVRGQSCPYYTFQGPKPVAGTKQTHWAAWTGRGPSQRRGWGCAGSRLHLRDTGRGLHQGPSVFSTTRGGHSTPPRVKGRGQRVRGERDQKHRTDGEFRVQDLSGLRYSPSGMTRTLSKLEWLVQGQTVTGKLEPRSL</sequence>
<feature type="region of interest" description="Disordered" evidence="1">
    <location>
        <begin position="119"/>
        <end position="162"/>
    </location>
</feature>
<reference evidence="2 3" key="1">
    <citation type="journal article" date="2020" name="Nature">
        <title>Six reference-quality genomes reveal evolution of bat adaptations.</title>
        <authorList>
            <person name="Jebb D."/>
            <person name="Huang Z."/>
            <person name="Pippel M."/>
            <person name="Hughes G.M."/>
            <person name="Lavrichenko K."/>
            <person name="Devanna P."/>
            <person name="Winkler S."/>
            <person name="Jermiin L.S."/>
            <person name="Skirmuntt E.C."/>
            <person name="Katzourakis A."/>
            <person name="Burkitt-Gray L."/>
            <person name="Ray D.A."/>
            <person name="Sullivan K.A.M."/>
            <person name="Roscito J.G."/>
            <person name="Kirilenko B.M."/>
            <person name="Davalos L.M."/>
            <person name="Corthals A.P."/>
            <person name="Power M.L."/>
            <person name="Jones G."/>
            <person name="Ransome R.D."/>
            <person name="Dechmann D.K.N."/>
            <person name="Locatelli A.G."/>
            <person name="Puechmaille S.J."/>
            <person name="Fedrigo O."/>
            <person name="Jarvis E.D."/>
            <person name="Hiller M."/>
            <person name="Vernes S.C."/>
            <person name="Myers E.W."/>
            <person name="Teeling E.C."/>
        </authorList>
    </citation>
    <scope>NUCLEOTIDE SEQUENCE [LARGE SCALE GENOMIC DNA]</scope>
    <source>
        <strain evidence="2">Bat1K_MPI-CBG_1</strain>
    </source>
</reference>
<proteinExistence type="predicted"/>
<feature type="region of interest" description="Disordered" evidence="1">
    <location>
        <begin position="1"/>
        <end position="66"/>
    </location>
</feature>
<comment type="caution">
    <text evidence="2">The sequence shown here is derived from an EMBL/GenBank/DDBJ whole genome shotgun (WGS) entry which is preliminary data.</text>
</comment>
<organism evidence="2 3">
    <name type="scientific">Phyllostomus discolor</name>
    <name type="common">pale spear-nosed bat</name>
    <dbReference type="NCBI Taxonomy" id="89673"/>
    <lineage>
        <taxon>Eukaryota</taxon>
        <taxon>Metazoa</taxon>
        <taxon>Chordata</taxon>
        <taxon>Craniata</taxon>
        <taxon>Vertebrata</taxon>
        <taxon>Euteleostomi</taxon>
        <taxon>Mammalia</taxon>
        <taxon>Eutheria</taxon>
        <taxon>Laurasiatheria</taxon>
        <taxon>Chiroptera</taxon>
        <taxon>Yangochiroptera</taxon>
        <taxon>Phyllostomidae</taxon>
        <taxon>Phyllostominae</taxon>
        <taxon>Phyllostomus</taxon>
    </lineage>
</organism>
<evidence type="ECO:0000313" key="2">
    <source>
        <dbReference type="EMBL" id="KAF6081781.1"/>
    </source>
</evidence>
<feature type="compositionally biased region" description="Polar residues" evidence="1">
    <location>
        <begin position="1"/>
        <end position="15"/>
    </location>
</feature>
<evidence type="ECO:0000256" key="1">
    <source>
        <dbReference type="SAM" id="MobiDB-lite"/>
    </source>
</evidence>
<name>A0A833YZD4_9CHIR</name>
<protein>
    <submittedName>
        <fullName evidence="2">Uncharacterized protein</fullName>
    </submittedName>
</protein>